<protein>
    <submittedName>
        <fullName evidence="2">Esterase-like activity of phytase</fullName>
    </submittedName>
</protein>
<dbReference type="EMBL" id="FPBK01000007">
    <property type="protein sequence ID" value="SFU56667.1"/>
    <property type="molecule type" value="Genomic_DNA"/>
</dbReference>
<evidence type="ECO:0000313" key="3">
    <source>
        <dbReference type="Proteomes" id="UP000199138"/>
    </source>
</evidence>
<keyword evidence="3" id="KW-1185">Reference proteome</keyword>
<sequence length="298" mass="34756">MKLKLLIFTCTSLITTTICAQKIENIKLEDKLHKPYEFSSIDSYRDTIYLMSETCTSFFKIDKDSGKEFQEISFANPDRSYDIEAYCNYENGFFFADETDNSIYHVSNKSNLLLPHKLLRIESEQNRNRDFGIEGLCLNPEKNILYVIKEFGKNKTSILYCYTILQKENSVSLKLKKRVDISLGNMYRYTDIAFDSQKNSLYLLRTKFKNYSIDVISLNDQSGLPDNNNYKYKNFISYNISSKINSYFEEGYSTNMEGITIDETGKIYLVSDNYTGRDRTCESDEQSDRKTLLLKLTL</sequence>
<proteinExistence type="predicted"/>
<evidence type="ECO:0000313" key="2">
    <source>
        <dbReference type="EMBL" id="SFU56667.1"/>
    </source>
</evidence>
<dbReference type="RefSeq" id="WP_093025219.1">
    <property type="nucleotide sequence ID" value="NZ_FPBK01000007.1"/>
</dbReference>
<reference evidence="2 3" key="1">
    <citation type="submission" date="2016-10" db="EMBL/GenBank/DDBJ databases">
        <authorList>
            <person name="de Groot N.N."/>
        </authorList>
    </citation>
    <scope>NUCLEOTIDE SEQUENCE [LARGE SCALE GENOMIC DNA]</scope>
    <source>
        <strain evidence="2 3">CGMCC 1.12333</strain>
    </source>
</reference>
<dbReference type="InterPro" id="IPR027372">
    <property type="entry name" value="Phytase-like_dom"/>
</dbReference>
<gene>
    <name evidence="2" type="ORF">SAMN05216480_107166</name>
</gene>
<dbReference type="Pfam" id="PF13449">
    <property type="entry name" value="Phytase-like"/>
    <property type="match status" value="1"/>
</dbReference>
<feature type="domain" description="Phytase-like" evidence="1">
    <location>
        <begin position="61"/>
        <end position="273"/>
    </location>
</feature>
<dbReference type="STRING" id="1224947.SAMN05216480_107166"/>
<evidence type="ECO:0000259" key="1">
    <source>
        <dbReference type="Pfam" id="PF13449"/>
    </source>
</evidence>
<accession>A0A1I7H7J1</accession>
<dbReference type="OrthoDB" id="6080098at2"/>
<dbReference type="Proteomes" id="UP000199138">
    <property type="component" value="Unassembled WGS sequence"/>
</dbReference>
<dbReference type="SUPFAM" id="SSF50956">
    <property type="entry name" value="Thermostable phytase (3-phytase)"/>
    <property type="match status" value="1"/>
</dbReference>
<organism evidence="2 3">
    <name type="scientific">Pustulibacterium marinum</name>
    <dbReference type="NCBI Taxonomy" id="1224947"/>
    <lineage>
        <taxon>Bacteria</taxon>
        <taxon>Pseudomonadati</taxon>
        <taxon>Bacteroidota</taxon>
        <taxon>Flavobacteriia</taxon>
        <taxon>Flavobacteriales</taxon>
        <taxon>Flavobacteriaceae</taxon>
        <taxon>Pustulibacterium</taxon>
    </lineage>
</organism>
<dbReference type="AlphaFoldDB" id="A0A1I7H7J1"/>
<name>A0A1I7H7J1_9FLAO</name>